<keyword evidence="4 5" id="KW-0472">Membrane</keyword>
<evidence type="ECO:0000256" key="3">
    <source>
        <dbReference type="ARBA" id="ARBA00022989"/>
    </source>
</evidence>
<sequence length="462" mass="51402">MGCFALSSEPVLFLYTIIFTINYSILPQLVVHKLCLQTLNKTECEKPETYPVTIQKEASTWWFYMLTCSLVPSVLTVLIWGPLTDIIGRRYAMLAVPFINAIRSIIYLINAYILHAHVGFLLFGSFLSCFYGEFQGVVALCYAYMADITQDNLDHRTVRMAFLESSLFFAGVPAGLLAGFLLQQIGYVPVFILTLIVNLIMFLYVFCFLPDKKSLNSVGNISPEKAFISKENFLNCVGKNEKKNFALLNPINHIKKVIMVVTSRENRLIVLPLILAFGVTVCSLLGELIVQTLYLQNKPFNMSPKLLGYYSASQSTVRGIGIIFVTQLSYRLLKLNDYTLILIGLLSLTTCYLLIGLARSVEAVFLVNIVGFAIPTTTSALRSVVTKQVSYENYGAVLSSMEAIEAIAAVAANGISLWTYNLTLNFYSGVVFYGLSGIALSAFVFVILAYCYSRSVDIVEIK</sequence>
<evidence type="ECO:0000313" key="7">
    <source>
        <dbReference type="Proteomes" id="UP001652625"/>
    </source>
</evidence>
<feature type="transmembrane region" description="Helical" evidence="5">
    <location>
        <begin position="12"/>
        <end position="31"/>
    </location>
</feature>
<dbReference type="Proteomes" id="UP001652625">
    <property type="component" value="Chromosome 07"/>
</dbReference>
<feature type="transmembrane region" description="Helical" evidence="5">
    <location>
        <begin position="268"/>
        <end position="294"/>
    </location>
</feature>
<feature type="transmembrane region" description="Helical" evidence="5">
    <location>
        <begin position="363"/>
        <end position="385"/>
    </location>
</feature>
<feature type="transmembrane region" description="Helical" evidence="5">
    <location>
        <begin position="120"/>
        <end position="145"/>
    </location>
</feature>
<dbReference type="GeneID" id="136082448"/>
<name>A0ABM4C8A8_HYDVU</name>
<feature type="transmembrane region" description="Helical" evidence="5">
    <location>
        <begin position="187"/>
        <end position="209"/>
    </location>
</feature>
<feature type="transmembrane region" description="Helical" evidence="5">
    <location>
        <begin position="430"/>
        <end position="452"/>
    </location>
</feature>
<evidence type="ECO:0000256" key="1">
    <source>
        <dbReference type="ARBA" id="ARBA00004141"/>
    </source>
</evidence>
<protein>
    <submittedName>
        <fullName evidence="8">Proton-coupled folate transporter-like</fullName>
    </submittedName>
</protein>
<evidence type="ECO:0000313" key="8">
    <source>
        <dbReference type="RefSeq" id="XP_065657857.1"/>
    </source>
</evidence>
<dbReference type="InterPro" id="IPR011701">
    <property type="entry name" value="MFS"/>
</dbReference>
<dbReference type="PROSITE" id="PS50850">
    <property type="entry name" value="MFS"/>
    <property type="match status" value="1"/>
</dbReference>
<reference evidence="8" key="1">
    <citation type="submission" date="2025-08" db="UniProtKB">
        <authorList>
            <consortium name="RefSeq"/>
        </authorList>
    </citation>
    <scope>IDENTIFICATION</scope>
</reference>
<dbReference type="PANTHER" id="PTHR23507:SF1">
    <property type="entry name" value="FI18259P1-RELATED"/>
    <property type="match status" value="1"/>
</dbReference>
<dbReference type="SUPFAM" id="SSF103473">
    <property type="entry name" value="MFS general substrate transporter"/>
    <property type="match status" value="1"/>
</dbReference>
<feature type="transmembrane region" description="Helical" evidence="5">
    <location>
        <begin position="92"/>
        <end position="114"/>
    </location>
</feature>
<comment type="subcellular location">
    <subcellularLocation>
        <location evidence="1">Membrane</location>
        <topology evidence="1">Multi-pass membrane protein</topology>
    </subcellularLocation>
</comment>
<feature type="transmembrane region" description="Helical" evidence="5">
    <location>
        <begin position="338"/>
        <end position="357"/>
    </location>
</feature>
<feature type="transmembrane region" description="Helical" evidence="5">
    <location>
        <begin position="157"/>
        <end position="181"/>
    </location>
</feature>
<dbReference type="PANTHER" id="PTHR23507">
    <property type="entry name" value="ZGC:174356"/>
    <property type="match status" value="1"/>
</dbReference>
<organism evidence="7 8">
    <name type="scientific">Hydra vulgaris</name>
    <name type="common">Hydra</name>
    <name type="synonym">Hydra attenuata</name>
    <dbReference type="NCBI Taxonomy" id="6087"/>
    <lineage>
        <taxon>Eukaryota</taxon>
        <taxon>Metazoa</taxon>
        <taxon>Cnidaria</taxon>
        <taxon>Hydrozoa</taxon>
        <taxon>Hydroidolina</taxon>
        <taxon>Anthoathecata</taxon>
        <taxon>Aplanulata</taxon>
        <taxon>Hydridae</taxon>
        <taxon>Hydra</taxon>
    </lineage>
</organism>
<evidence type="ECO:0000256" key="5">
    <source>
        <dbReference type="SAM" id="Phobius"/>
    </source>
</evidence>
<feature type="domain" description="Major facilitator superfamily (MFS) profile" evidence="6">
    <location>
        <begin position="8"/>
        <end position="454"/>
    </location>
</feature>
<proteinExistence type="predicted"/>
<dbReference type="InterPro" id="IPR020846">
    <property type="entry name" value="MFS_dom"/>
</dbReference>
<keyword evidence="3 5" id="KW-1133">Transmembrane helix</keyword>
<accession>A0ABM4C8A8</accession>
<evidence type="ECO:0000256" key="4">
    <source>
        <dbReference type="ARBA" id="ARBA00023136"/>
    </source>
</evidence>
<feature type="transmembrane region" description="Helical" evidence="5">
    <location>
        <begin position="61"/>
        <end position="80"/>
    </location>
</feature>
<gene>
    <name evidence="8" type="primary">LOC136082448</name>
</gene>
<evidence type="ECO:0000259" key="6">
    <source>
        <dbReference type="PROSITE" id="PS50850"/>
    </source>
</evidence>
<keyword evidence="7" id="KW-1185">Reference proteome</keyword>
<dbReference type="InterPro" id="IPR036259">
    <property type="entry name" value="MFS_trans_sf"/>
</dbReference>
<evidence type="ECO:0000256" key="2">
    <source>
        <dbReference type="ARBA" id="ARBA00022692"/>
    </source>
</evidence>
<keyword evidence="2 5" id="KW-0812">Transmembrane</keyword>
<dbReference type="RefSeq" id="XP_065657857.1">
    <property type="nucleotide sequence ID" value="XM_065801785.1"/>
</dbReference>
<dbReference type="Pfam" id="PF07690">
    <property type="entry name" value="MFS_1"/>
    <property type="match status" value="1"/>
</dbReference>
<dbReference type="Gene3D" id="1.20.1250.20">
    <property type="entry name" value="MFS general substrate transporter like domains"/>
    <property type="match status" value="1"/>
</dbReference>